<feature type="transmembrane region" description="Helical" evidence="11">
    <location>
        <begin position="449"/>
        <end position="473"/>
    </location>
</feature>
<feature type="transmembrane region" description="Helical" evidence="11">
    <location>
        <begin position="328"/>
        <end position="350"/>
    </location>
</feature>
<evidence type="ECO:0000256" key="4">
    <source>
        <dbReference type="ARBA" id="ARBA00022475"/>
    </source>
</evidence>
<dbReference type="InterPro" id="IPR001734">
    <property type="entry name" value="Na/solute_symporter"/>
</dbReference>
<dbReference type="Pfam" id="PF00474">
    <property type="entry name" value="SSF"/>
    <property type="match status" value="1"/>
</dbReference>
<proteinExistence type="inferred from homology"/>
<dbReference type="CDD" id="cd11493">
    <property type="entry name" value="SLC5sbd_NIS-like_u1"/>
    <property type="match status" value="1"/>
</dbReference>
<dbReference type="PROSITE" id="PS50283">
    <property type="entry name" value="NA_SOLUT_SYMP_3"/>
    <property type="match status" value="1"/>
</dbReference>
<evidence type="ECO:0000256" key="6">
    <source>
        <dbReference type="ARBA" id="ARBA00022989"/>
    </source>
</evidence>
<organism evidence="12">
    <name type="scientific">marine metagenome</name>
    <dbReference type="NCBI Taxonomy" id="408172"/>
    <lineage>
        <taxon>unclassified sequences</taxon>
        <taxon>metagenomes</taxon>
        <taxon>ecological metagenomes</taxon>
    </lineage>
</organism>
<keyword evidence="4" id="KW-1003">Cell membrane</keyword>
<feature type="transmembrane region" description="Helical" evidence="11">
    <location>
        <begin position="227"/>
        <end position="246"/>
    </location>
</feature>
<dbReference type="EMBL" id="UINC01004122">
    <property type="protein sequence ID" value="SVA11963.1"/>
    <property type="molecule type" value="Genomic_DNA"/>
</dbReference>
<keyword evidence="5 11" id="KW-0812">Transmembrane</keyword>
<feature type="transmembrane region" description="Helical" evidence="11">
    <location>
        <begin position="133"/>
        <end position="158"/>
    </location>
</feature>
<dbReference type="Gene3D" id="1.20.1730.10">
    <property type="entry name" value="Sodium/glucose cotransporter"/>
    <property type="match status" value="1"/>
</dbReference>
<feature type="transmembrane region" description="Helical" evidence="11">
    <location>
        <begin position="371"/>
        <end position="389"/>
    </location>
</feature>
<evidence type="ECO:0000256" key="9">
    <source>
        <dbReference type="ARBA" id="ARBA00023136"/>
    </source>
</evidence>
<dbReference type="PANTHER" id="PTHR42985">
    <property type="entry name" value="SODIUM-COUPLED MONOCARBOXYLATE TRANSPORTER"/>
    <property type="match status" value="1"/>
</dbReference>
<sequence length="477" mass="53298">IIDTLIIIFFLVSLVIYGLYQGKKNQTTKDFFLGKKNLPWVVAMFSIVATETSVLTFISIPGKAYRGEWFFLQLALGYILGRILVSIFLLPQYFRNEVTSIYQVLGSRFGPDIQKIASIVFLVTRVLADGVRFLATAVIVQVITGWSLLAAVIVIGIVTGIYTLSGGIRTIMWIDSLQFILYLGAGLISVGFIIFQFHEPAFSILKDIFDKGKFQIIQFGWDIQRPYMFVNSLIGGMLLSFASHGADHMMVQRVLSTRNLSAARKAMIGSGVFVFFQFVIFLFVGSLLYALFQNVDLTQVDIAFLNDDKLALKKDREFPLFIVQYLPVGLKGLLLAGVLSAAMSTLSSSINSLASSTIMDWSWKGRSLRGARFISLFWTIVLISIALIFDESDKAIVDMGLEIASFTYGGLLGMFILSRSKRTFHSLSLILGLVFSIVIVILLREFGLAWTWFISFSVITNLAVTYSVDLIFFRHNA</sequence>
<keyword evidence="8" id="KW-0406">Ion transport</keyword>
<evidence type="ECO:0000256" key="8">
    <source>
        <dbReference type="ARBA" id="ARBA00023065"/>
    </source>
</evidence>
<protein>
    <recommendedName>
        <fullName evidence="13">Sodium:solute symporter</fullName>
    </recommendedName>
</protein>
<keyword evidence="10" id="KW-0739">Sodium transport</keyword>
<feature type="transmembrane region" description="Helical" evidence="11">
    <location>
        <begin position="179"/>
        <end position="197"/>
    </location>
</feature>
<keyword evidence="6 11" id="KW-1133">Transmembrane helix</keyword>
<evidence type="ECO:0000256" key="2">
    <source>
        <dbReference type="ARBA" id="ARBA00006434"/>
    </source>
</evidence>
<evidence type="ECO:0000313" key="12">
    <source>
        <dbReference type="EMBL" id="SVA11963.1"/>
    </source>
</evidence>
<evidence type="ECO:0000256" key="7">
    <source>
        <dbReference type="ARBA" id="ARBA00023053"/>
    </source>
</evidence>
<feature type="transmembrane region" description="Helical" evidence="11">
    <location>
        <begin position="70"/>
        <end position="90"/>
    </location>
</feature>
<comment type="subcellular location">
    <subcellularLocation>
        <location evidence="1">Cell membrane</location>
        <topology evidence="1">Multi-pass membrane protein</topology>
    </subcellularLocation>
</comment>
<keyword evidence="7" id="KW-0915">Sodium</keyword>
<dbReference type="GO" id="GO:0015293">
    <property type="term" value="F:symporter activity"/>
    <property type="evidence" value="ECO:0007669"/>
    <property type="project" value="TreeGrafter"/>
</dbReference>
<evidence type="ECO:0000256" key="5">
    <source>
        <dbReference type="ARBA" id="ARBA00022692"/>
    </source>
</evidence>
<feature type="transmembrane region" description="Helical" evidence="11">
    <location>
        <begin position="267"/>
        <end position="292"/>
    </location>
</feature>
<keyword evidence="9 11" id="KW-0472">Membrane</keyword>
<dbReference type="GO" id="GO:0006814">
    <property type="term" value="P:sodium ion transport"/>
    <property type="evidence" value="ECO:0007669"/>
    <property type="project" value="UniProtKB-KW"/>
</dbReference>
<evidence type="ECO:0000256" key="1">
    <source>
        <dbReference type="ARBA" id="ARBA00004651"/>
    </source>
</evidence>
<feature type="non-terminal residue" evidence="12">
    <location>
        <position position="1"/>
    </location>
</feature>
<gene>
    <name evidence="12" type="ORF">METZ01_LOCUS64817</name>
</gene>
<feature type="transmembrane region" description="Helical" evidence="11">
    <location>
        <begin position="424"/>
        <end position="443"/>
    </location>
</feature>
<feature type="transmembrane region" description="Helical" evidence="11">
    <location>
        <begin position="395"/>
        <end position="417"/>
    </location>
</feature>
<feature type="transmembrane region" description="Helical" evidence="11">
    <location>
        <begin position="40"/>
        <end position="58"/>
    </location>
</feature>
<comment type="similarity">
    <text evidence="2">Belongs to the sodium:solute symporter (SSF) (TC 2.A.21) family.</text>
</comment>
<evidence type="ECO:0000256" key="11">
    <source>
        <dbReference type="SAM" id="Phobius"/>
    </source>
</evidence>
<evidence type="ECO:0000256" key="3">
    <source>
        <dbReference type="ARBA" id="ARBA00022448"/>
    </source>
</evidence>
<evidence type="ECO:0008006" key="13">
    <source>
        <dbReference type="Google" id="ProtNLM"/>
    </source>
</evidence>
<dbReference type="InterPro" id="IPR038377">
    <property type="entry name" value="Na/Glc_symporter_sf"/>
</dbReference>
<feature type="transmembrane region" description="Helical" evidence="11">
    <location>
        <begin position="5"/>
        <end position="20"/>
    </location>
</feature>
<name>A0A381TDF3_9ZZZZ</name>
<dbReference type="InterPro" id="IPR051163">
    <property type="entry name" value="Sodium:Solute_Symporter_SSF"/>
</dbReference>
<reference evidence="12" key="1">
    <citation type="submission" date="2018-05" db="EMBL/GenBank/DDBJ databases">
        <authorList>
            <person name="Lanie J.A."/>
            <person name="Ng W.-L."/>
            <person name="Kazmierczak K.M."/>
            <person name="Andrzejewski T.M."/>
            <person name="Davidsen T.M."/>
            <person name="Wayne K.J."/>
            <person name="Tettelin H."/>
            <person name="Glass J.I."/>
            <person name="Rusch D."/>
            <person name="Podicherti R."/>
            <person name="Tsui H.-C.T."/>
            <person name="Winkler M.E."/>
        </authorList>
    </citation>
    <scope>NUCLEOTIDE SEQUENCE</scope>
</reference>
<keyword evidence="3" id="KW-0813">Transport</keyword>
<dbReference type="GO" id="GO:0005886">
    <property type="term" value="C:plasma membrane"/>
    <property type="evidence" value="ECO:0007669"/>
    <property type="project" value="UniProtKB-SubCell"/>
</dbReference>
<dbReference type="PANTHER" id="PTHR42985:SF47">
    <property type="entry name" value="INTEGRAL MEMBRANE TRANSPORT PROTEIN"/>
    <property type="match status" value="1"/>
</dbReference>
<dbReference type="AlphaFoldDB" id="A0A381TDF3"/>
<evidence type="ECO:0000256" key="10">
    <source>
        <dbReference type="ARBA" id="ARBA00023201"/>
    </source>
</evidence>
<accession>A0A381TDF3</accession>